<proteinExistence type="predicted"/>
<dbReference type="PANTHER" id="PTHR11274">
    <property type="entry name" value="RAD25/XP-B DNA REPAIR HELICASE"/>
    <property type="match status" value="1"/>
</dbReference>
<evidence type="ECO:0000256" key="2">
    <source>
        <dbReference type="ARBA" id="ARBA00022801"/>
    </source>
</evidence>
<name>A0A1G2MTL4_9BACT</name>
<dbReference type="InterPro" id="IPR014001">
    <property type="entry name" value="Helicase_ATP-bd"/>
</dbReference>
<dbReference type="EMBL" id="MHRQ01000021">
    <property type="protein sequence ID" value="OHA26392.1"/>
    <property type="molecule type" value="Genomic_DNA"/>
</dbReference>
<keyword evidence="3" id="KW-0347">Helicase</keyword>
<dbReference type="SMART" id="SM00487">
    <property type="entry name" value="DEXDc"/>
    <property type="match status" value="1"/>
</dbReference>
<evidence type="ECO:0000313" key="7">
    <source>
        <dbReference type="EMBL" id="OHA26392.1"/>
    </source>
</evidence>
<dbReference type="GO" id="GO:0003677">
    <property type="term" value="F:DNA binding"/>
    <property type="evidence" value="ECO:0007669"/>
    <property type="project" value="InterPro"/>
</dbReference>
<dbReference type="Pfam" id="PF22548">
    <property type="entry name" value="AEP-TOTE"/>
    <property type="match status" value="1"/>
</dbReference>
<dbReference type="Proteomes" id="UP000177565">
    <property type="component" value="Unassembled WGS sequence"/>
</dbReference>
<dbReference type="GO" id="GO:0004386">
    <property type="term" value="F:helicase activity"/>
    <property type="evidence" value="ECO:0007669"/>
    <property type="project" value="UniProtKB-KW"/>
</dbReference>
<protein>
    <recommendedName>
        <fullName evidence="9">Restriction endonuclease subunit R</fullName>
    </recommendedName>
</protein>
<dbReference type="STRING" id="1802312.A3C06_01685"/>
<sequence>MLTREQRIQLFSQVFRGRQEVFARRWEKWDKSIAGYAPVYTDEHKEAYQPLTPDWIEKHLLGTSTLGIYPLLQDNTCHFVVADFDSDGWQKAVQSFVGICTRHNISLAIERSRSGNGAHAWCFFSDPYSAARARKIFLAVLREAKIIDEYDKDESYDRLFPSQDFLSGKGLGNLIALPLQGIPRKDGNSVFVDVENDFTAYDDQWEFLASVTKLSTVELNALFAKFSNIPTTTISTKKNTEKNKGVLVLTLRNTLDIHRSAVPPQLISYVREHLNILNIDRLVKERAGLPTYGLQKYIKTLSVEDDSLHIPRGFQKNLRDWLKEKNIPCGFVDERPQFDQIEFSQHITLRSYQERAVDAFSNVENGVLVAPAASGKTLMALALIAQKRQPAIILTHRRQIYEQWRDQIESSFGIPKRKIGQISSTKKQALLPVAVAMVQTLSRMKDWKGLEEKFGTVILDECHHVPARMFRDVLSKFNCRYLYGLTATPERKYNDGTLISVYIGPVVHTVDKHETEKVRETETTVIAPHAEHRVRSIVSDLQVPFGDSLRHFPLIAKVISNDTNRNSLITGDVAATTRDGKKCLILTERKEHVEMLQAYLRKEFEVVMYSGDLSSRARQFALQKIKSGRFQILIATGQILGEGVDIAGLEVLFLAFPVSFHGKLAQYVGRIRREGGAKLIFDYRDPRVPLLEKMWKKRLSYYRKEGFEIQE</sequence>
<keyword evidence="4" id="KW-0067">ATP-binding</keyword>
<evidence type="ECO:0000259" key="5">
    <source>
        <dbReference type="PROSITE" id="PS51192"/>
    </source>
</evidence>
<evidence type="ECO:0000256" key="3">
    <source>
        <dbReference type="ARBA" id="ARBA00022806"/>
    </source>
</evidence>
<evidence type="ECO:0008006" key="9">
    <source>
        <dbReference type="Google" id="ProtNLM"/>
    </source>
</evidence>
<dbReference type="AlphaFoldDB" id="A0A1G2MTL4"/>
<evidence type="ECO:0000313" key="8">
    <source>
        <dbReference type="Proteomes" id="UP000177565"/>
    </source>
</evidence>
<dbReference type="Pfam" id="PF00271">
    <property type="entry name" value="Helicase_C"/>
    <property type="match status" value="1"/>
</dbReference>
<dbReference type="InterPro" id="IPR054347">
    <property type="entry name" value="TOTE_primase"/>
</dbReference>
<dbReference type="Gene3D" id="3.40.50.300">
    <property type="entry name" value="P-loop containing nucleotide triphosphate hydrolases"/>
    <property type="match status" value="2"/>
</dbReference>
<feature type="domain" description="Helicase ATP-binding" evidence="5">
    <location>
        <begin position="357"/>
        <end position="507"/>
    </location>
</feature>
<dbReference type="PANTHER" id="PTHR11274:SF0">
    <property type="entry name" value="GENERAL TRANSCRIPTION AND DNA REPAIR FACTOR IIH HELICASE SUBUNIT XPB"/>
    <property type="match status" value="1"/>
</dbReference>
<dbReference type="InterPro" id="IPR050615">
    <property type="entry name" value="ATP-dep_DNA_Helicase"/>
</dbReference>
<dbReference type="Pfam" id="PF04851">
    <property type="entry name" value="ResIII"/>
    <property type="match status" value="1"/>
</dbReference>
<organism evidence="7 8">
    <name type="scientific">Candidatus Taylorbacteria bacterium RIFCSPHIGHO2_02_FULL_46_13</name>
    <dbReference type="NCBI Taxonomy" id="1802312"/>
    <lineage>
        <taxon>Bacteria</taxon>
        <taxon>Candidatus Tayloriibacteriota</taxon>
    </lineage>
</organism>
<reference evidence="7 8" key="1">
    <citation type="journal article" date="2016" name="Nat. Commun.">
        <title>Thousands of microbial genomes shed light on interconnected biogeochemical processes in an aquifer system.</title>
        <authorList>
            <person name="Anantharaman K."/>
            <person name="Brown C.T."/>
            <person name="Hug L.A."/>
            <person name="Sharon I."/>
            <person name="Castelle C.J."/>
            <person name="Probst A.J."/>
            <person name="Thomas B.C."/>
            <person name="Singh A."/>
            <person name="Wilkins M.J."/>
            <person name="Karaoz U."/>
            <person name="Brodie E.L."/>
            <person name="Williams K.H."/>
            <person name="Hubbard S.S."/>
            <person name="Banfield J.F."/>
        </authorList>
    </citation>
    <scope>NUCLEOTIDE SEQUENCE [LARGE SCALE GENOMIC DNA]</scope>
</reference>
<dbReference type="PROSITE" id="PS51194">
    <property type="entry name" value="HELICASE_CTER"/>
    <property type="match status" value="1"/>
</dbReference>
<evidence type="ECO:0000256" key="1">
    <source>
        <dbReference type="ARBA" id="ARBA00022741"/>
    </source>
</evidence>
<gene>
    <name evidence="7" type="ORF">A3C06_01685</name>
</gene>
<dbReference type="SMART" id="SM00490">
    <property type="entry name" value="HELICc"/>
    <property type="match status" value="1"/>
</dbReference>
<evidence type="ECO:0000256" key="4">
    <source>
        <dbReference type="ARBA" id="ARBA00022840"/>
    </source>
</evidence>
<keyword evidence="2" id="KW-0378">Hydrolase</keyword>
<dbReference type="InterPro" id="IPR027417">
    <property type="entry name" value="P-loop_NTPase"/>
</dbReference>
<dbReference type="InterPro" id="IPR006935">
    <property type="entry name" value="Helicase/UvrB_N"/>
</dbReference>
<evidence type="ECO:0000259" key="6">
    <source>
        <dbReference type="PROSITE" id="PS51194"/>
    </source>
</evidence>
<dbReference type="InterPro" id="IPR001650">
    <property type="entry name" value="Helicase_C-like"/>
</dbReference>
<dbReference type="SUPFAM" id="SSF52540">
    <property type="entry name" value="P-loop containing nucleoside triphosphate hydrolases"/>
    <property type="match status" value="2"/>
</dbReference>
<dbReference type="PROSITE" id="PS51192">
    <property type="entry name" value="HELICASE_ATP_BIND_1"/>
    <property type="match status" value="1"/>
</dbReference>
<dbReference type="GO" id="GO:0005524">
    <property type="term" value="F:ATP binding"/>
    <property type="evidence" value="ECO:0007669"/>
    <property type="project" value="UniProtKB-KW"/>
</dbReference>
<dbReference type="CDD" id="cd17926">
    <property type="entry name" value="DEXHc_RE"/>
    <property type="match status" value="1"/>
</dbReference>
<keyword evidence="1" id="KW-0547">Nucleotide-binding</keyword>
<feature type="domain" description="Helicase C-terminal" evidence="6">
    <location>
        <begin position="568"/>
        <end position="711"/>
    </location>
</feature>
<comment type="caution">
    <text evidence="7">The sequence shown here is derived from an EMBL/GenBank/DDBJ whole genome shotgun (WGS) entry which is preliminary data.</text>
</comment>
<accession>A0A1G2MTL4</accession>
<dbReference type="GO" id="GO:0016787">
    <property type="term" value="F:hydrolase activity"/>
    <property type="evidence" value="ECO:0007669"/>
    <property type="project" value="UniProtKB-KW"/>
</dbReference>